<protein>
    <submittedName>
        <fullName evidence="4">Uncharacterized protein</fullName>
    </submittedName>
</protein>
<evidence type="ECO:0000313" key="4">
    <source>
        <dbReference type="EMBL" id="CAK5276608.1"/>
    </source>
</evidence>
<dbReference type="AlphaFoldDB" id="A0AAD2Q4X3"/>
<organism evidence="4 5">
    <name type="scientific">Mycena citricolor</name>
    <dbReference type="NCBI Taxonomy" id="2018698"/>
    <lineage>
        <taxon>Eukaryota</taxon>
        <taxon>Fungi</taxon>
        <taxon>Dikarya</taxon>
        <taxon>Basidiomycota</taxon>
        <taxon>Agaricomycotina</taxon>
        <taxon>Agaricomycetes</taxon>
        <taxon>Agaricomycetidae</taxon>
        <taxon>Agaricales</taxon>
        <taxon>Marasmiineae</taxon>
        <taxon>Mycenaceae</taxon>
        <taxon>Mycena</taxon>
    </lineage>
</organism>
<dbReference type="EMBL" id="CAVNYO010000136">
    <property type="protein sequence ID" value="CAK5267879.1"/>
    <property type="molecule type" value="Genomic_DNA"/>
</dbReference>
<feature type="non-terminal residue" evidence="4">
    <location>
        <position position="85"/>
    </location>
</feature>
<sequence length="85" mass="9091">RRNIEQILEWGKGNRAARKISACAFSCSGTSRSPYFSSRPGRRAENRSRGSCARALAQNGSLLARGPRGRRNGGTPFVPGASAGR</sequence>
<evidence type="ECO:0000256" key="1">
    <source>
        <dbReference type="SAM" id="MobiDB-lite"/>
    </source>
</evidence>
<evidence type="ECO:0000313" key="3">
    <source>
        <dbReference type="EMBL" id="CAK5272631.1"/>
    </source>
</evidence>
<dbReference type="EMBL" id="CAVNYO010000411">
    <property type="protein sequence ID" value="CAK5276608.1"/>
    <property type="molecule type" value="Genomic_DNA"/>
</dbReference>
<reference evidence="4" key="1">
    <citation type="submission" date="2023-11" db="EMBL/GenBank/DDBJ databases">
        <authorList>
            <person name="De Vega J J."/>
            <person name="De Vega J J."/>
        </authorList>
    </citation>
    <scope>NUCLEOTIDE SEQUENCE</scope>
</reference>
<evidence type="ECO:0000313" key="5">
    <source>
        <dbReference type="Proteomes" id="UP001295794"/>
    </source>
</evidence>
<feature type="region of interest" description="Disordered" evidence="1">
    <location>
        <begin position="63"/>
        <end position="85"/>
    </location>
</feature>
<keyword evidence="5" id="KW-1185">Reference proteome</keyword>
<comment type="caution">
    <text evidence="4">The sequence shown here is derived from an EMBL/GenBank/DDBJ whole genome shotgun (WGS) entry which is preliminary data.</text>
</comment>
<name>A0AAD2Q4X3_9AGAR</name>
<accession>A0AAD2Q4X3</accession>
<gene>
    <name evidence="2" type="ORF">MYCIT1_LOCUS10763</name>
    <name evidence="3" type="ORF">MYCIT1_LOCUS18409</name>
    <name evidence="4" type="ORF">MYCIT1_LOCUS25022</name>
</gene>
<evidence type="ECO:0000313" key="2">
    <source>
        <dbReference type="EMBL" id="CAK5267879.1"/>
    </source>
</evidence>
<proteinExistence type="predicted"/>
<dbReference type="EMBL" id="CAVNYO010000183">
    <property type="protein sequence ID" value="CAK5272631.1"/>
    <property type="molecule type" value="Genomic_DNA"/>
</dbReference>
<dbReference type="Proteomes" id="UP001295794">
    <property type="component" value="Unassembled WGS sequence"/>
</dbReference>